<feature type="non-terminal residue" evidence="1">
    <location>
        <position position="1"/>
    </location>
</feature>
<dbReference type="EMBL" id="AGNL01008200">
    <property type="protein sequence ID" value="EJK70675.1"/>
    <property type="molecule type" value="Genomic_DNA"/>
</dbReference>
<dbReference type="Proteomes" id="UP000266841">
    <property type="component" value="Unassembled WGS sequence"/>
</dbReference>
<dbReference type="OrthoDB" id="69177at2759"/>
<protein>
    <submittedName>
        <fullName evidence="1">Uncharacterized protein</fullName>
    </submittedName>
</protein>
<evidence type="ECO:0000313" key="1">
    <source>
        <dbReference type="EMBL" id="EJK70675.1"/>
    </source>
</evidence>
<gene>
    <name evidence="1" type="ORF">THAOC_07946</name>
</gene>
<organism evidence="1 2">
    <name type="scientific">Thalassiosira oceanica</name>
    <name type="common">Marine diatom</name>
    <dbReference type="NCBI Taxonomy" id="159749"/>
    <lineage>
        <taxon>Eukaryota</taxon>
        <taxon>Sar</taxon>
        <taxon>Stramenopiles</taxon>
        <taxon>Ochrophyta</taxon>
        <taxon>Bacillariophyta</taxon>
        <taxon>Coscinodiscophyceae</taxon>
        <taxon>Thalassiosirophycidae</taxon>
        <taxon>Thalassiosirales</taxon>
        <taxon>Thalassiosiraceae</taxon>
        <taxon>Thalassiosira</taxon>
    </lineage>
</organism>
<dbReference type="AlphaFoldDB" id="K0SZ39"/>
<proteinExistence type="predicted"/>
<accession>K0SZ39</accession>
<reference evidence="1 2" key="1">
    <citation type="journal article" date="2012" name="Genome Biol.">
        <title>Genome and low-iron response of an oceanic diatom adapted to chronic iron limitation.</title>
        <authorList>
            <person name="Lommer M."/>
            <person name="Specht M."/>
            <person name="Roy A.S."/>
            <person name="Kraemer L."/>
            <person name="Andreson R."/>
            <person name="Gutowska M.A."/>
            <person name="Wolf J."/>
            <person name="Bergner S.V."/>
            <person name="Schilhabel M.B."/>
            <person name="Klostermeier U.C."/>
            <person name="Beiko R.G."/>
            <person name="Rosenstiel P."/>
            <person name="Hippler M."/>
            <person name="Laroche J."/>
        </authorList>
    </citation>
    <scope>NUCLEOTIDE SEQUENCE [LARGE SCALE GENOMIC DNA]</scope>
    <source>
        <strain evidence="1 2">CCMP1005</strain>
    </source>
</reference>
<evidence type="ECO:0000313" key="2">
    <source>
        <dbReference type="Proteomes" id="UP000266841"/>
    </source>
</evidence>
<comment type="caution">
    <text evidence="1">The sequence shown here is derived from an EMBL/GenBank/DDBJ whole genome shotgun (WGS) entry which is preliminary data.</text>
</comment>
<sequence>NEDETLWPSSDRLDDYPTQARRVSQQVLPIRIASEVPKYTVIDAHLKIFKLTLPRHYLPLLGFILQGCIGHAEKSSCGWMTYLYSLTKQDIALRDVQGLYEASKPIIFFIKSAIERLYGVDTVRIDRNQPHVLKYEDDHRAPSWAPCPQRRQHHERLTVLDDHVRAHRAVDVNKVAVIIDYVVRVESVVKSSLRLRFRNNTATKRCPLLAPTRSRCWVESMFRCLRVSMFLKEKPKSLESFVED</sequence>
<name>K0SZ39_THAOC</name>
<keyword evidence="2" id="KW-1185">Reference proteome</keyword>